<gene>
    <name evidence="1" type="ORF">MP11Mi_33410</name>
</gene>
<sequence length="304" mass="32883">MDRSAVLAAGSSERALSAAVKAGLLLVVGRGKYVPREAVAERKDAAAVLYRAKCFAAATGPRAMVLSHESAAAVHGLALLYPDNSRVHMTNGQPDGGYNQVRRAVHAGVLADDEIAEVDGVLVTSVVRTVVDLALAAGHFAQALTAFDVGLASRIVLEDRAALRDEMARALASSRRGVALARRALSFADGGAESPGESWSRAQIIDAGLPVPDLQVRYRLRSGRTAFCDFGTRGKFVGEFDGLVKYRREMRHGESPEEVVIREKIREDELRDLGLNVARWVWEDLRTGRVVSIVRSHYEDVGIL</sequence>
<accession>A0AA97CZI5</accession>
<evidence type="ECO:0000313" key="1">
    <source>
        <dbReference type="EMBL" id="WOC14227.1"/>
    </source>
</evidence>
<dbReference type="EMBL" id="CP128986">
    <property type="protein sequence ID" value="WOC14227.1"/>
    <property type="molecule type" value="Genomic_DNA"/>
</dbReference>
<proteinExistence type="predicted"/>
<reference evidence="1" key="1">
    <citation type="submission" date="2023-06" db="EMBL/GenBank/DDBJ databases">
        <title>Gordonia sp. nov. and Pseudochrobactrum sp. nov., two species isolated from the burying beetle Nicrophorus vespilloides.</title>
        <authorList>
            <person name="Poehlein A."/>
            <person name="Guzman J."/>
            <person name="Daniel R."/>
            <person name="Vilcinskas A."/>
        </authorList>
    </citation>
    <scope>NUCLEOTIDE SEQUENCE</scope>
    <source>
        <strain evidence="1">MP11Mi</strain>
    </source>
</reference>
<organism evidence="1">
    <name type="scientific">Gordonia sp. MP11Mi</name>
    <dbReference type="NCBI Taxonomy" id="3022769"/>
    <lineage>
        <taxon>Bacteria</taxon>
        <taxon>Bacillati</taxon>
        <taxon>Actinomycetota</taxon>
        <taxon>Actinomycetes</taxon>
        <taxon>Mycobacteriales</taxon>
        <taxon>Gordoniaceae</taxon>
        <taxon>Gordonia</taxon>
    </lineage>
</organism>
<dbReference type="AlphaFoldDB" id="A0AA97CZI5"/>
<protein>
    <recommendedName>
        <fullName evidence="2">Type IV toxin-antitoxin system AbiEi family antitoxin domain-containing protein</fullName>
    </recommendedName>
</protein>
<name>A0AA97CZI5_9ACTN</name>
<evidence type="ECO:0008006" key="2">
    <source>
        <dbReference type="Google" id="ProtNLM"/>
    </source>
</evidence>